<dbReference type="RefSeq" id="WP_009858972.1">
    <property type="nucleotide sequence ID" value="NZ_JAAOCD010000004.1"/>
</dbReference>
<evidence type="ECO:0008006" key="4">
    <source>
        <dbReference type="Google" id="ProtNLM"/>
    </source>
</evidence>
<organism evidence="2 3">
    <name type="scientific">Rubrivivax benzoatilyticus</name>
    <dbReference type="NCBI Taxonomy" id="316997"/>
    <lineage>
        <taxon>Bacteria</taxon>
        <taxon>Pseudomonadati</taxon>
        <taxon>Pseudomonadota</taxon>
        <taxon>Betaproteobacteria</taxon>
        <taxon>Burkholderiales</taxon>
        <taxon>Sphaerotilaceae</taxon>
        <taxon>Rubrivivax</taxon>
    </lineage>
</organism>
<evidence type="ECO:0000313" key="3">
    <source>
        <dbReference type="Proteomes" id="UP000802098"/>
    </source>
</evidence>
<protein>
    <recommendedName>
        <fullName evidence="4">Phosphate ABC transporter substrate-binding protein</fullName>
    </recommendedName>
</protein>
<evidence type="ECO:0000313" key="2">
    <source>
        <dbReference type="EMBL" id="NHK98842.1"/>
    </source>
</evidence>
<keyword evidence="1" id="KW-0732">Signal</keyword>
<dbReference type="Proteomes" id="UP000802098">
    <property type="component" value="Unassembled WGS sequence"/>
</dbReference>
<gene>
    <name evidence="2" type="ORF">G7087_10695</name>
</gene>
<reference evidence="2 3" key="1">
    <citation type="submission" date="2020-03" db="EMBL/GenBank/DDBJ databases">
        <title>Rubrivivax benzoatilyticus JA2 (sequenced after 10 years sub-culturing).</title>
        <authorList>
            <person name="Gupta D."/>
            <person name="Chintalapati S."/>
            <person name="Chintalapati V.R."/>
        </authorList>
    </citation>
    <scope>NUCLEOTIDE SEQUENCE [LARGE SCALE GENOMIC DNA]</scope>
    <source>
        <strain evidence="2 3">JA2-Mal</strain>
    </source>
</reference>
<name>A0ABX0HV25_9BURK</name>
<dbReference type="Gene3D" id="3.40.190.10">
    <property type="entry name" value="Periplasmic binding protein-like II"/>
    <property type="match status" value="1"/>
</dbReference>
<evidence type="ECO:0000256" key="1">
    <source>
        <dbReference type="SAM" id="SignalP"/>
    </source>
</evidence>
<comment type="caution">
    <text evidence="2">The sequence shown here is derived from an EMBL/GenBank/DDBJ whole genome shotgun (WGS) entry which is preliminary data.</text>
</comment>
<feature type="chain" id="PRO_5046482104" description="Phosphate ABC transporter substrate-binding protein" evidence="1">
    <location>
        <begin position="20"/>
        <end position="138"/>
    </location>
</feature>
<proteinExistence type="predicted"/>
<sequence>MRRRLLLVAGLLPACSAWAGPPVDIVVIAHPGIVRVDLPTLQRLYTGRAVEVGGTAANVVNAPPGTPSRERFLSQVVQLDDGRYIAYWTVRRHVGKGVPPRELRSSAEIIAYVQATPGAIGYIPVSELRPGLNVVLRP</sequence>
<feature type="signal peptide" evidence="1">
    <location>
        <begin position="1"/>
        <end position="19"/>
    </location>
</feature>
<accession>A0ABX0HV25</accession>
<dbReference type="EMBL" id="JAAOCD010000004">
    <property type="protein sequence ID" value="NHK98842.1"/>
    <property type="molecule type" value="Genomic_DNA"/>
</dbReference>
<keyword evidence="3" id="KW-1185">Reference proteome</keyword>
<dbReference type="SUPFAM" id="SSF53850">
    <property type="entry name" value="Periplasmic binding protein-like II"/>
    <property type="match status" value="1"/>
</dbReference>